<keyword evidence="13" id="KW-1185">Reference proteome</keyword>
<feature type="domain" description="Anoctamin dimerisation" evidence="11">
    <location>
        <begin position="31"/>
        <end position="261"/>
    </location>
</feature>
<evidence type="ECO:0000256" key="9">
    <source>
        <dbReference type="SAM" id="MobiDB-lite"/>
    </source>
</evidence>
<dbReference type="Proteomes" id="UP001331761">
    <property type="component" value="Unassembled WGS sequence"/>
</dbReference>
<organism evidence="12 13">
    <name type="scientific">Trichostrongylus colubriformis</name>
    <name type="common">Black scour worm</name>
    <dbReference type="NCBI Taxonomy" id="6319"/>
    <lineage>
        <taxon>Eukaryota</taxon>
        <taxon>Metazoa</taxon>
        <taxon>Ecdysozoa</taxon>
        <taxon>Nematoda</taxon>
        <taxon>Chromadorea</taxon>
        <taxon>Rhabditida</taxon>
        <taxon>Rhabditina</taxon>
        <taxon>Rhabditomorpha</taxon>
        <taxon>Strongyloidea</taxon>
        <taxon>Trichostrongylidae</taxon>
        <taxon>Trichostrongylus</taxon>
    </lineage>
</organism>
<dbReference type="InterPro" id="IPR049452">
    <property type="entry name" value="Anoctamin_TM"/>
</dbReference>
<evidence type="ECO:0000256" key="4">
    <source>
        <dbReference type="ARBA" id="ARBA00022692"/>
    </source>
</evidence>
<dbReference type="AlphaFoldDB" id="A0AAN8G920"/>
<keyword evidence="4 8" id="KW-0812">Transmembrane</keyword>
<feature type="transmembrane region" description="Helical" evidence="8">
    <location>
        <begin position="653"/>
        <end position="674"/>
    </location>
</feature>
<evidence type="ECO:0000313" key="12">
    <source>
        <dbReference type="EMBL" id="KAK5979463.1"/>
    </source>
</evidence>
<keyword evidence="3" id="KW-1003">Cell membrane</keyword>
<protein>
    <recommendedName>
        <fullName evidence="8">Anoctamin</fullName>
    </recommendedName>
</protein>
<evidence type="ECO:0000256" key="7">
    <source>
        <dbReference type="ARBA" id="ARBA00023180"/>
    </source>
</evidence>
<evidence type="ECO:0000256" key="1">
    <source>
        <dbReference type="ARBA" id="ARBA00004651"/>
    </source>
</evidence>
<evidence type="ECO:0000313" key="13">
    <source>
        <dbReference type="Proteomes" id="UP001331761"/>
    </source>
</evidence>
<dbReference type="Pfam" id="PF16178">
    <property type="entry name" value="Anoct_dimer"/>
    <property type="match status" value="1"/>
</dbReference>
<dbReference type="InterPro" id="IPR007632">
    <property type="entry name" value="Anoctamin"/>
</dbReference>
<feature type="transmembrane region" description="Helical" evidence="8">
    <location>
        <begin position="354"/>
        <end position="373"/>
    </location>
</feature>
<feature type="domain" description="Anoctamin transmembrane" evidence="10">
    <location>
        <begin position="264"/>
        <end position="773"/>
    </location>
</feature>
<feature type="transmembrane region" description="Helical" evidence="8">
    <location>
        <begin position="423"/>
        <end position="450"/>
    </location>
</feature>
<evidence type="ECO:0000256" key="3">
    <source>
        <dbReference type="ARBA" id="ARBA00022475"/>
    </source>
</evidence>
<accession>A0AAN8G920</accession>
<gene>
    <name evidence="12" type="ORF">GCK32_002633</name>
</gene>
<evidence type="ECO:0000256" key="2">
    <source>
        <dbReference type="ARBA" id="ARBA00009671"/>
    </source>
</evidence>
<feature type="transmembrane region" description="Helical" evidence="8">
    <location>
        <begin position="514"/>
        <end position="535"/>
    </location>
</feature>
<feature type="transmembrane region" description="Helical" evidence="8">
    <location>
        <begin position="739"/>
        <end position="756"/>
    </location>
</feature>
<evidence type="ECO:0000256" key="5">
    <source>
        <dbReference type="ARBA" id="ARBA00022989"/>
    </source>
</evidence>
<dbReference type="EMBL" id="WIXE01008339">
    <property type="protein sequence ID" value="KAK5979463.1"/>
    <property type="molecule type" value="Genomic_DNA"/>
</dbReference>
<keyword evidence="5 8" id="KW-1133">Transmembrane helix</keyword>
<feature type="transmembrane region" description="Helical" evidence="8">
    <location>
        <begin position="471"/>
        <end position="494"/>
    </location>
</feature>
<keyword evidence="7" id="KW-0325">Glycoprotein</keyword>
<reference evidence="12 13" key="1">
    <citation type="submission" date="2019-10" db="EMBL/GenBank/DDBJ databases">
        <title>Assembly and Annotation for the nematode Trichostrongylus colubriformis.</title>
        <authorList>
            <person name="Martin J."/>
        </authorList>
    </citation>
    <scope>NUCLEOTIDE SEQUENCE [LARGE SCALE GENOMIC DNA]</scope>
    <source>
        <strain evidence="12">G859</strain>
        <tissue evidence="12">Whole worm</tissue>
    </source>
</reference>
<keyword evidence="6 8" id="KW-0472">Membrane</keyword>
<comment type="similarity">
    <text evidence="2 8">Belongs to the anoctamin family.</text>
</comment>
<dbReference type="GO" id="GO:0005886">
    <property type="term" value="C:plasma membrane"/>
    <property type="evidence" value="ECO:0007669"/>
    <property type="project" value="UniProtKB-SubCell"/>
</dbReference>
<feature type="region of interest" description="Disordered" evidence="9">
    <location>
        <begin position="824"/>
        <end position="848"/>
    </location>
</feature>
<name>A0AAN8G920_TRICO</name>
<dbReference type="PANTHER" id="PTHR12308:SF73">
    <property type="entry name" value="ANOCTAMIN"/>
    <property type="match status" value="1"/>
</dbReference>
<evidence type="ECO:0000256" key="8">
    <source>
        <dbReference type="RuleBase" id="RU280814"/>
    </source>
</evidence>
<proteinExistence type="inferred from homology"/>
<dbReference type="Pfam" id="PF04547">
    <property type="entry name" value="Anoctamin"/>
    <property type="match status" value="1"/>
</dbReference>
<dbReference type="PANTHER" id="PTHR12308">
    <property type="entry name" value="ANOCTAMIN"/>
    <property type="match status" value="1"/>
</dbReference>
<evidence type="ECO:0000256" key="6">
    <source>
        <dbReference type="ARBA" id="ARBA00023136"/>
    </source>
</evidence>
<feature type="transmembrane region" description="Helical" evidence="8">
    <location>
        <begin position="275"/>
        <end position="302"/>
    </location>
</feature>
<comment type="caution">
    <text evidence="12">The sequence shown here is derived from an EMBL/GenBank/DDBJ whole genome shotgun (WGS) entry which is preliminary data.</text>
</comment>
<comment type="subcellular location">
    <subcellularLocation>
        <location evidence="1">Cell membrane</location>
        <topology evidence="1">Multi-pass membrane protein</topology>
    </subcellularLocation>
    <subcellularLocation>
        <location evidence="8">Membrane</location>
        <topology evidence="8">Multi-pass membrane protein</topology>
    </subcellularLocation>
</comment>
<dbReference type="InterPro" id="IPR032394">
    <property type="entry name" value="Anoct_dimer"/>
</dbReference>
<evidence type="ECO:0000259" key="10">
    <source>
        <dbReference type="Pfam" id="PF04547"/>
    </source>
</evidence>
<sequence>MDKQSGCNPGSHVIGATCEVDYPYFPFRLPVDYVLVSKTDDLSRQYHRTLFEKAARKEGLIINYEYAGPICFTLISTPFQRLCREAEKLQLSFPLKDCPINPAAPACCITLSSAFIADDTVDYISAPFTRRQGELFLNYSNERLFFTSAQRCELTHEILTQIDISQQLEKTMQHDSAMDVESQKSVIADEPLKRKGLQYLLMEKTYDDSFILHEPSQEEPYFRKMKENSFVNYVELMNEIEKDPRKKLGGLWARLFRFQPLGLVREYFGEQIAFYFAWQGTFLTMLWPATIFGLAVFIFGFLKSVRTNPATYGNCTVINYSGDSAIVPCSIRSQVAQLFTTVSSWFMKSFDNELNAFFAAFMSIWGTMFYQIWRRNNAVLAYEWDCENFSAVEPDRPEYQGSAMRTDPITEQPEYFSPVAIRIFKYTVSCIAVVLSMCLVILSVFLVTLYKLWAITSNECQKEYTFQCSIVAAYIPSIMNTVSTMVLGSIYETLVLKLTQWENHRTDSEYHNALVIKMFALQIVNNYTSLFYVAFIRPENNGFQANGLFGFGERFKDVCVPGTCGSLLALQLISHMIIKPLPKFTKDIVIPYFVHAVKLRKWSSARRQTLQDVLNESDETNVLVREWIKPSARDFSQGEFNEKIIMFGSTMMFAALFPLAPLLALVIGVIDLRIDALRLLWLNRRPIPVMASGIGIWLPILYFLQYAAVMTNAFIIAFTSDFCSNFFSDVMYCDVKNRFLIVIVFQNMVFILKYVFQSIIPAVPASIRVAQRRKRYVVNYITEKGDVPYRIKNRRRARNAKLAWVMSLAKGGMSSRLIPKVGVEQSDHEAHPSSQPIPVVPAVHHSNK</sequence>
<evidence type="ECO:0000259" key="11">
    <source>
        <dbReference type="Pfam" id="PF16178"/>
    </source>
</evidence>
<dbReference type="GO" id="GO:0005254">
    <property type="term" value="F:chloride channel activity"/>
    <property type="evidence" value="ECO:0007669"/>
    <property type="project" value="TreeGrafter"/>
</dbReference>
<feature type="transmembrane region" description="Helical" evidence="8">
    <location>
        <begin position="694"/>
        <end position="718"/>
    </location>
</feature>
<dbReference type="GO" id="GO:0046983">
    <property type="term" value="F:protein dimerization activity"/>
    <property type="evidence" value="ECO:0007669"/>
    <property type="project" value="InterPro"/>
</dbReference>